<feature type="compositionally biased region" description="Basic and acidic residues" evidence="1">
    <location>
        <begin position="76"/>
        <end position="90"/>
    </location>
</feature>
<proteinExistence type="predicted"/>
<protein>
    <submittedName>
        <fullName evidence="2">Uncharacterized protein</fullName>
    </submittedName>
</protein>
<gene>
    <name evidence="2" type="ORF">ALC53_11391</name>
</gene>
<reference evidence="2 3" key="1">
    <citation type="submission" date="2015-09" db="EMBL/GenBank/DDBJ databases">
        <title>Atta colombica WGS genome.</title>
        <authorList>
            <person name="Nygaard S."/>
            <person name="Hu H."/>
            <person name="Boomsma J."/>
            <person name="Zhang G."/>
        </authorList>
    </citation>
    <scope>NUCLEOTIDE SEQUENCE [LARGE SCALE GENOMIC DNA]</scope>
    <source>
        <strain evidence="2">Treedump-2</strain>
        <tissue evidence="2">Whole body</tissue>
    </source>
</reference>
<evidence type="ECO:0000313" key="3">
    <source>
        <dbReference type="Proteomes" id="UP000078540"/>
    </source>
</evidence>
<sequence length="90" mass="10508">MVMLVHHYAESMAESMISKLDASKRQVERIKIPKPEKGEDNSGCEQEHEHSCEKRESEKENQIKSNTYESGNARKSNIENKNDEKDKKDW</sequence>
<organism evidence="2 3">
    <name type="scientific">Atta colombica</name>
    <dbReference type="NCBI Taxonomy" id="520822"/>
    <lineage>
        <taxon>Eukaryota</taxon>
        <taxon>Metazoa</taxon>
        <taxon>Ecdysozoa</taxon>
        <taxon>Arthropoda</taxon>
        <taxon>Hexapoda</taxon>
        <taxon>Insecta</taxon>
        <taxon>Pterygota</taxon>
        <taxon>Neoptera</taxon>
        <taxon>Endopterygota</taxon>
        <taxon>Hymenoptera</taxon>
        <taxon>Apocrita</taxon>
        <taxon>Aculeata</taxon>
        <taxon>Formicoidea</taxon>
        <taxon>Formicidae</taxon>
        <taxon>Myrmicinae</taxon>
        <taxon>Atta</taxon>
    </lineage>
</organism>
<evidence type="ECO:0000256" key="1">
    <source>
        <dbReference type="SAM" id="MobiDB-lite"/>
    </source>
</evidence>
<feature type="compositionally biased region" description="Polar residues" evidence="1">
    <location>
        <begin position="63"/>
        <end position="75"/>
    </location>
</feature>
<feature type="compositionally biased region" description="Basic and acidic residues" evidence="1">
    <location>
        <begin position="21"/>
        <end position="62"/>
    </location>
</feature>
<keyword evidence="3" id="KW-1185">Reference proteome</keyword>
<evidence type="ECO:0000313" key="2">
    <source>
        <dbReference type="EMBL" id="KYM78196.1"/>
    </source>
</evidence>
<dbReference type="AlphaFoldDB" id="A0A195B160"/>
<name>A0A195B160_9HYME</name>
<dbReference type="Proteomes" id="UP000078540">
    <property type="component" value="Unassembled WGS sequence"/>
</dbReference>
<dbReference type="EMBL" id="KQ976681">
    <property type="protein sequence ID" value="KYM78196.1"/>
    <property type="molecule type" value="Genomic_DNA"/>
</dbReference>
<feature type="region of interest" description="Disordered" evidence="1">
    <location>
        <begin position="19"/>
        <end position="90"/>
    </location>
</feature>
<accession>A0A195B160</accession>